<evidence type="ECO:0000313" key="2">
    <source>
        <dbReference type="Proteomes" id="UP001596379"/>
    </source>
</evidence>
<keyword evidence="2" id="KW-1185">Reference proteome</keyword>
<dbReference type="RefSeq" id="WP_382234575.1">
    <property type="nucleotide sequence ID" value="NZ_JBHTCC010000002.1"/>
</dbReference>
<name>A0ABW2J7F7_9BURK</name>
<protein>
    <submittedName>
        <fullName evidence="1">Uncharacterized protein</fullName>
    </submittedName>
</protein>
<accession>A0ABW2J7F7</accession>
<proteinExistence type="predicted"/>
<sequence length="104" mass="11185">MNETLIRAKLTDVLQSIQASSGQDCPAILGSTKPVEELPKFDSKIWPIAIGMLAMGLGITIENDVNIFRKGKECVALTIDETVALVLALVEAQTGDDMQVANKK</sequence>
<evidence type="ECO:0000313" key="1">
    <source>
        <dbReference type="EMBL" id="MFC7298970.1"/>
    </source>
</evidence>
<dbReference type="EMBL" id="JBHTCC010000002">
    <property type="protein sequence ID" value="MFC7298970.1"/>
    <property type="molecule type" value="Genomic_DNA"/>
</dbReference>
<dbReference type="Proteomes" id="UP001596379">
    <property type="component" value="Unassembled WGS sequence"/>
</dbReference>
<organism evidence="1 2">
    <name type="scientific">Herminiimonas aquatilis</name>
    <dbReference type="NCBI Taxonomy" id="345342"/>
    <lineage>
        <taxon>Bacteria</taxon>
        <taxon>Pseudomonadati</taxon>
        <taxon>Pseudomonadota</taxon>
        <taxon>Betaproteobacteria</taxon>
        <taxon>Burkholderiales</taxon>
        <taxon>Oxalobacteraceae</taxon>
        <taxon>Herminiimonas</taxon>
    </lineage>
</organism>
<reference evidence="2" key="1">
    <citation type="journal article" date="2019" name="Int. J. Syst. Evol. Microbiol.">
        <title>The Global Catalogue of Microorganisms (GCM) 10K type strain sequencing project: providing services to taxonomists for standard genome sequencing and annotation.</title>
        <authorList>
            <consortium name="The Broad Institute Genomics Platform"/>
            <consortium name="The Broad Institute Genome Sequencing Center for Infectious Disease"/>
            <person name="Wu L."/>
            <person name="Ma J."/>
        </authorList>
    </citation>
    <scope>NUCLEOTIDE SEQUENCE [LARGE SCALE GENOMIC DNA]</scope>
    <source>
        <strain evidence="2">CCUG 36956</strain>
    </source>
</reference>
<gene>
    <name evidence="1" type="ORF">ACFQO0_11055</name>
</gene>
<comment type="caution">
    <text evidence="1">The sequence shown here is derived from an EMBL/GenBank/DDBJ whole genome shotgun (WGS) entry which is preliminary data.</text>
</comment>